<dbReference type="RefSeq" id="XP_026113189.1">
    <property type="nucleotide sequence ID" value="XM_026257404.1"/>
</dbReference>
<feature type="region of interest" description="Disordered" evidence="1">
    <location>
        <begin position="73"/>
        <end position="94"/>
    </location>
</feature>
<keyword evidence="2" id="KW-1185">Reference proteome</keyword>
<proteinExistence type="predicted"/>
<evidence type="ECO:0000313" key="2">
    <source>
        <dbReference type="Proteomes" id="UP000515129"/>
    </source>
</evidence>
<reference evidence="3" key="1">
    <citation type="submission" date="2025-08" db="UniProtKB">
        <authorList>
            <consortium name="RefSeq"/>
        </authorList>
    </citation>
    <scope>IDENTIFICATION</scope>
    <source>
        <strain evidence="3">Wakin</strain>
        <tissue evidence="3">Muscle</tissue>
    </source>
</reference>
<dbReference type="AlphaFoldDB" id="A0A6P6NXK2"/>
<sequence>MHTRKRHSELYHELNHSTKFHTIDRYNRDPAMSSFKDKSTTDDQRSWDSFKTMTPEQTCGSCEHKDRLELRNKPWDTSSAITPDTSEGDFQTEV</sequence>
<organism evidence="2 3">
    <name type="scientific">Carassius auratus</name>
    <name type="common">Goldfish</name>
    <dbReference type="NCBI Taxonomy" id="7957"/>
    <lineage>
        <taxon>Eukaryota</taxon>
        <taxon>Metazoa</taxon>
        <taxon>Chordata</taxon>
        <taxon>Craniata</taxon>
        <taxon>Vertebrata</taxon>
        <taxon>Euteleostomi</taxon>
        <taxon>Actinopterygii</taxon>
        <taxon>Neopterygii</taxon>
        <taxon>Teleostei</taxon>
        <taxon>Ostariophysi</taxon>
        <taxon>Cypriniformes</taxon>
        <taxon>Cyprinidae</taxon>
        <taxon>Cyprininae</taxon>
        <taxon>Carassius</taxon>
    </lineage>
</organism>
<dbReference type="GeneID" id="113091772"/>
<gene>
    <name evidence="3" type="primary">LOC113091772</name>
</gene>
<dbReference type="Proteomes" id="UP000515129">
    <property type="component" value="Unplaced"/>
</dbReference>
<evidence type="ECO:0000256" key="1">
    <source>
        <dbReference type="SAM" id="MobiDB-lite"/>
    </source>
</evidence>
<protein>
    <submittedName>
        <fullName evidence="3">Adhesion G protein-coupled receptor B3-like isoform X2</fullName>
    </submittedName>
</protein>
<name>A0A6P6NXK2_CARAU</name>
<accession>A0A6P6NXK2</accession>
<evidence type="ECO:0000313" key="3">
    <source>
        <dbReference type="RefSeq" id="XP_026113189.1"/>
    </source>
</evidence>
<feature type="compositionally biased region" description="Polar residues" evidence="1">
    <location>
        <begin position="75"/>
        <end position="85"/>
    </location>
</feature>